<evidence type="ECO:0000313" key="2">
    <source>
        <dbReference type="EMBL" id="KNZ54513.1"/>
    </source>
</evidence>
<sequence>MEATNKLNSNIQKSIIDLLQPIIKAIPTTIDQAQLENNCQSFTTQLLQYINHLHSPQDHPSIHPESTTLEFKSNKRRRTDSIGKFKQDSDNQRAQSEPNPATLIPSDISLSLRSHSLNPPANSSSQEPAELPNQQQVNPDHIISPTQCHSSGPITHFKEEDDDPISEELRLCIQNEVQEGILELYNDFEDSLTEAKHELVLLNQAYLENLKEVRQPTASKPEPTIPSAPATSLSTKIDVGSLGEKLKFQFESHIIDCYQHYLKQFVIAIGYTGVGTQRLYPPDFQFEQQVPTEAVPNDKPSVLNTGPTLVNPPEIKQPDQDAFRSAEKPDLGKIYPEIEQWAEEKLKFNSDEIDRIVEEKLRSNSEKMERSTKEKFKSFTEKIQENVSERLKTSSEQAGRSVEDKLKPINEETERMMEEKLKNYEKGLIGQALEYCKVIRSDINDFKEESSKDLDHLIAQIEGLFAERDQQLGKLQQQSEELSDRLIRLQKVTEKENDPVLRRSSVLLSLGLLESASSNQKSNLNIFLSKLNHHLKINLGQIIIQDPIKNSRFTLNQLDSLQKTENPREPGEENQDRCTTDANTAAITPIISQSTSDPEELFYDKLILHLFLRINESIKLQQGIPNGFGGHPEAPIGTDSAQKSTTTEHHREDQPAEDPNHLHSLQHDQPLQDGIPPTTQALQEHQHLSDLQTFPDNHAQEPSGSIPHPSQPLHSSSNSLHPPHSPYLEYIHLALSEFFELNFNQFVWPKFSSLVFHLEEYLTSQLM</sequence>
<evidence type="ECO:0000256" key="1">
    <source>
        <dbReference type="SAM" id="MobiDB-lite"/>
    </source>
</evidence>
<name>A0A0L6V151_9BASI</name>
<feature type="compositionally biased region" description="Low complexity" evidence="1">
    <location>
        <begin position="707"/>
        <end position="720"/>
    </location>
</feature>
<evidence type="ECO:0000313" key="3">
    <source>
        <dbReference type="Proteomes" id="UP000037035"/>
    </source>
</evidence>
<dbReference type="OrthoDB" id="2504002at2759"/>
<comment type="caution">
    <text evidence="2">The sequence shown here is derived from an EMBL/GenBank/DDBJ whole genome shotgun (WGS) entry which is preliminary data.</text>
</comment>
<dbReference type="VEuPathDB" id="FungiDB:VP01_292g12"/>
<feature type="region of interest" description="Disordered" evidence="1">
    <location>
        <begin position="295"/>
        <end position="321"/>
    </location>
</feature>
<keyword evidence="3" id="KW-1185">Reference proteome</keyword>
<dbReference type="Proteomes" id="UP000037035">
    <property type="component" value="Unassembled WGS sequence"/>
</dbReference>
<gene>
    <name evidence="2" type="ORF">VP01_292g12</name>
</gene>
<dbReference type="EMBL" id="LAVV01007868">
    <property type="protein sequence ID" value="KNZ54513.1"/>
    <property type="molecule type" value="Genomic_DNA"/>
</dbReference>
<feature type="compositionally biased region" description="Polar residues" evidence="1">
    <location>
        <begin position="694"/>
        <end position="703"/>
    </location>
</feature>
<organism evidence="2 3">
    <name type="scientific">Puccinia sorghi</name>
    <dbReference type="NCBI Taxonomy" id="27349"/>
    <lineage>
        <taxon>Eukaryota</taxon>
        <taxon>Fungi</taxon>
        <taxon>Dikarya</taxon>
        <taxon>Basidiomycota</taxon>
        <taxon>Pucciniomycotina</taxon>
        <taxon>Pucciniomycetes</taxon>
        <taxon>Pucciniales</taxon>
        <taxon>Pucciniaceae</taxon>
        <taxon>Puccinia</taxon>
    </lineage>
</organism>
<dbReference type="STRING" id="27349.A0A0L6V151"/>
<feature type="compositionally biased region" description="Polar residues" evidence="1">
    <location>
        <begin position="108"/>
        <end position="143"/>
    </location>
</feature>
<feature type="compositionally biased region" description="Basic and acidic residues" evidence="1">
    <location>
        <begin position="646"/>
        <end position="661"/>
    </location>
</feature>
<dbReference type="AlphaFoldDB" id="A0A0L6V151"/>
<feature type="region of interest" description="Disordered" evidence="1">
    <location>
        <begin position="625"/>
        <end position="677"/>
    </location>
</feature>
<feature type="region of interest" description="Disordered" evidence="1">
    <location>
        <begin position="694"/>
        <end position="720"/>
    </location>
</feature>
<feature type="region of interest" description="Disordered" evidence="1">
    <location>
        <begin position="55"/>
        <end position="143"/>
    </location>
</feature>
<reference evidence="2 3" key="1">
    <citation type="submission" date="2015-08" db="EMBL/GenBank/DDBJ databases">
        <title>Next Generation Sequencing and Analysis of the Genome of Puccinia sorghi L Schw, the Causal Agent of Maize Common Rust.</title>
        <authorList>
            <person name="Rochi L."/>
            <person name="Burguener G."/>
            <person name="Darino M."/>
            <person name="Turjanski A."/>
            <person name="Kreff E."/>
            <person name="Dieguez M.J."/>
            <person name="Sacco F."/>
        </authorList>
    </citation>
    <scope>NUCLEOTIDE SEQUENCE [LARGE SCALE GENOMIC DNA]</scope>
    <source>
        <strain evidence="2 3">RO10H11247</strain>
    </source>
</reference>
<accession>A0A0L6V151</accession>
<feature type="compositionally biased region" description="Basic and acidic residues" evidence="1">
    <location>
        <begin position="79"/>
        <end position="91"/>
    </location>
</feature>
<proteinExistence type="predicted"/>
<protein>
    <submittedName>
        <fullName evidence="2">Uncharacterized protein</fullName>
    </submittedName>
</protein>